<dbReference type="Pfam" id="PF02464">
    <property type="entry name" value="CinA"/>
    <property type="match status" value="1"/>
</dbReference>
<proteinExistence type="predicted"/>
<keyword evidence="2" id="KW-0378">Hydrolase</keyword>
<dbReference type="Proteomes" id="UP000182448">
    <property type="component" value="Unassembled WGS sequence"/>
</dbReference>
<evidence type="ECO:0000313" key="4">
    <source>
        <dbReference type="Proteomes" id="UP000182448"/>
    </source>
</evidence>
<dbReference type="EMBL" id="JAAXPM010000009">
    <property type="protein sequence ID" value="NKY67331.1"/>
    <property type="molecule type" value="Genomic_DNA"/>
</dbReference>
<evidence type="ECO:0000313" key="2">
    <source>
        <dbReference type="EMBL" id="NKY67331.1"/>
    </source>
</evidence>
<evidence type="ECO:0000259" key="1">
    <source>
        <dbReference type="Pfam" id="PF02464"/>
    </source>
</evidence>
<comment type="caution">
    <text evidence="2">The sequence shown here is derived from an EMBL/GenBank/DDBJ whole genome shotgun (WGS) entry which is preliminary data.</text>
</comment>
<protein>
    <submittedName>
        <fullName evidence="3">Nicotinamide-nucleotide amidase</fullName>
    </submittedName>
    <submittedName>
        <fullName evidence="2">Nicotinamide-nucleotide amidohydrolase family protein</fullName>
    </submittedName>
</protein>
<dbReference type="InterPro" id="IPR036653">
    <property type="entry name" value="CinA-like_C"/>
</dbReference>
<feature type="domain" description="CinA C-terminal" evidence="1">
    <location>
        <begin position="4"/>
        <end position="152"/>
    </location>
</feature>
<keyword evidence="4" id="KW-1185">Reference proteome</keyword>
<sequence length="161" mass="16819">MQQQLVGQTLIAKRQTITSAESLTAGLFSATLAQVSGISAVLPGAFVTYAAAAKTQLVDVPQNMIDNYGVVSSQVAKTMAMGAKTKLNTDWAISFTGVAGPDALENHPAGTVYIGIATPTGATLAQKYHFQGDRQTVREASVAAGFDWLATLLTQIMPMNG</sequence>
<name>A0A4Y4G864_WEIHE</name>
<dbReference type="Proteomes" id="UP000585749">
    <property type="component" value="Unassembled WGS sequence"/>
</dbReference>
<reference evidence="3 4" key="1">
    <citation type="submission" date="2016-08" db="EMBL/GenBank/DDBJ databases">
        <authorList>
            <person name="Varghese N."/>
            <person name="Submissions Spin"/>
        </authorList>
    </citation>
    <scope>NUCLEOTIDE SEQUENCE [LARGE SCALE GENOMIC DNA]</scope>
    <source>
        <strain evidence="3 4">R-53116</strain>
    </source>
</reference>
<dbReference type="GO" id="GO:0016787">
    <property type="term" value="F:hydrolase activity"/>
    <property type="evidence" value="ECO:0007669"/>
    <property type="project" value="UniProtKB-KW"/>
</dbReference>
<dbReference type="SUPFAM" id="SSF142433">
    <property type="entry name" value="CinA-like"/>
    <property type="match status" value="1"/>
</dbReference>
<evidence type="ECO:0000313" key="5">
    <source>
        <dbReference type="Proteomes" id="UP000585749"/>
    </source>
</evidence>
<dbReference type="EMBL" id="FMAW01000011">
    <property type="protein sequence ID" value="SCC01858.1"/>
    <property type="molecule type" value="Genomic_DNA"/>
</dbReference>
<accession>A0A4Y4G864</accession>
<dbReference type="AlphaFoldDB" id="A0A4Y4G864"/>
<dbReference type="OrthoDB" id="9801454at2"/>
<reference evidence="2 5" key="2">
    <citation type="submission" date="2020-04" db="EMBL/GenBank/DDBJ databases">
        <title>MicrobeNet Type strains.</title>
        <authorList>
            <person name="Nicholson A.C."/>
        </authorList>
    </citation>
    <scope>NUCLEOTIDE SEQUENCE [LARGE SCALE GENOMIC DNA]</scope>
    <source>
        <strain evidence="2 5">CCUG 33494</strain>
    </source>
</reference>
<dbReference type="Gene3D" id="3.90.950.20">
    <property type="entry name" value="CinA-like"/>
    <property type="match status" value="1"/>
</dbReference>
<organism evidence="2 5">
    <name type="scientific">Weissella hellenica</name>
    <dbReference type="NCBI Taxonomy" id="46256"/>
    <lineage>
        <taxon>Bacteria</taxon>
        <taxon>Bacillati</taxon>
        <taxon>Bacillota</taxon>
        <taxon>Bacilli</taxon>
        <taxon>Lactobacillales</taxon>
        <taxon>Lactobacillaceae</taxon>
        <taxon>Weissella</taxon>
    </lineage>
</organism>
<dbReference type="RefSeq" id="WP_074427665.1">
    <property type="nucleotide sequence ID" value="NZ_BJEG01000010.1"/>
</dbReference>
<dbReference type="InterPro" id="IPR008136">
    <property type="entry name" value="CinA_C"/>
</dbReference>
<gene>
    <name evidence="3" type="ORF">GA0061075_1115</name>
    <name evidence="2" type="ORF">HF960_06585</name>
</gene>
<evidence type="ECO:0000313" key="3">
    <source>
        <dbReference type="EMBL" id="SCC01858.1"/>
    </source>
</evidence>
<dbReference type="NCBIfam" id="TIGR00199">
    <property type="entry name" value="PncC_domain"/>
    <property type="match status" value="1"/>
</dbReference>